<dbReference type="GO" id="GO:0004482">
    <property type="term" value="F:mRNA 5'-cap (guanine-N7-)-methyltransferase activity"/>
    <property type="evidence" value="ECO:0007669"/>
    <property type="project" value="UniProtKB-EC"/>
</dbReference>
<evidence type="ECO:0000313" key="20">
    <source>
        <dbReference type="Proteomes" id="UP000799421"/>
    </source>
</evidence>
<evidence type="ECO:0000256" key="7">
    <source>
        <dbReference type="ARBA" id="ARBA00022691"/>
    </source>
</evidence>
<reference evidence="19" key="1">
    <citation type="journal article" date="2020" name="Stud. Mycol.">
        <title>101 Dothideomycetes genomes: a test case for predicting lifestyles and emergence of pathogens.</title>
        <authorList>
            <person name="Haridas S."/>
            <person name="Albert R."/>
            <person name="Binder M."/>
            <person name="Bloem J."/>
            <person name="Labutti K."/>
            <person name="Salamov A."/>
            <person name="Andreopoulos B."/>
            <person name="Baker S."/>
            <person name="Barry K."/>
            <person name="Bills G."/>
            <person name="Bluhm B."/>
            <person name="Cannon C."/>
            <person name="Castanera R."/>
            <person name="Culley D."/>
            <person name="Daum C."/>
            <person name="Ezra D."/>
            <person name="Gonzalez J."/>
            <person name="Henrissat B."/>
            <person name="Kuo A."/>
            <person name="Liang C."/>
            <person name="Lipzen A."/>
            <person name="Lutzoni F."/>
            <person name="Magnuson J."/>
            <person name="Mondo S."/>
            <person name="Nolan M."/>
            <person name="Ohm R."/>
            <person name="Pangilinan J."/>
            <person name="Park H.-J."/>
            <person name="Ramirez L."/>
            <person name="Alfaro M."/>
            <person name="Sun H."/>
            <person name="Tritt A."/>
            <person name="Yoshinaga Y."/>
            <person name="Zwiers L.-H."/>
            <person name="Turgeon B."/>
            <person name="Goodwin S."/>
            <person name="Spatafora J."/>
            <person name="Crous P."/>
            <person name="Grigoriev I."/>
        </authorList>
    </citation>
    <scope>NUCLEOTIDE SEQUENCE</scope>
    <source>
        <strain evidence="19">CBS 480.64</strain>
    </source>
</reference>
<comment type="similarity">
    <text evidence="15">Belongs to the class I-like SAM-binding methyltransferase superfamily. mRNA cap 0 methyltransferase family.</text>
</comment>
<keyword evidence="5 15" id="KW-0507">mRNA processing</keyword>
<evidence type="ECO:0000256" key="5">
    <source>
        <dbReference type="ARBA" id="ARBA00022664"/>
    </source>
</evidence>
<sequence length="538" mass="60752">MERKRKRPIKTSRVSTPDAFARRSPPQQSQRSSRNSADEGKPPERKFKRPSALKRTPAPRPIEPTPKAATGAAGQKSVADHYNCMPERGRAWRHAGSTIPGLRNFNNWVKSTLITKFAMPPWLMPDSGVFPPGTKLRVLDMACGKGGDLGKWEKSSTSLRVHVHYVGCDIAEVSIQQAQARYLEARNSRRHYQHMTVEFYHKDSFGKSLNDLPVIRTVGFDPHVGPNTRPVTALGNPGIGYGGFDVVSCMFALHYSFVDEDHARGMLANVAGSLRKGGRFIGTVPSSDFIRQKITGRKDPKGPWNPEVFSPDITDENGNLLPCFVKKRKTSDSPPEEEQHEEEEMEPISWGNSCYRVTYPPPMGPRQGSAETAKTENDPPKREEAAQADDPPKPKKRRLKLPLFRPPFGHAYHYYMPEAVDAIEYVVPWPAFRSLALQYGLDLQYQKDFLDIWKQEGGYRDLEILAERMGVVERKGRDRGERGGDRDRDRGDRERRDAEGKDAEGEDKAREAEERGLLVSDEELEAASFYKAFCFVRI</sequence>
<feature type="site" description="mRNA cap binding" evidence="16">
    <location>
        <position position="530"/>
    </location>
</feature>
<dbReference type="SUPFAM" id="SSF53335">
    <property type="entry name" value="S-adenosyl-L-methionine-dependent methyltransferases"/>
    <property type="match status" value="1"/>
</dbReference>
<feature type="region of interest" description="Disordered" evidence="17">
    <location>
        <begin position="475"/>
        <end position="514"/>
    </location>
</feature>
<feature type="compositionally biased region" description="Basic and acidic residues" evidence="17">
    <location>
        <begin position="373"/>
        <end position="393"/>
    </location>
</feature>
<organism evidence="19 20">
    <name type="scientific">Piedraia hortae CBS 480.64</name>
    <dbReference type="NCBI Taxonomy" id="1314780"/>
    <lineage>
        <taxon>Eukaryota</taxon>
        <taxon>Fungi</taxon>
        <taxon>Dikarya</taxon>
        <taxon>Ascomycota</taxon>
        <taxon>Pezizomycotina</taxon>
        <taxon>Dothideomycetes</taxon>
        <taxon>Dothideomycetidae</taxon>
        <taxon>Capnodiales</taxon>
        <taxon>Piedraiaceae</taxon>
        <taxon>Piedraia</taxon>
    </lineage>
</organism>
<feature type="site" description="mRNA cap binding" evidence="16">
    <location>
        <position position="145"/>
    </location>
</feature>
<evidence type="ECO:0000256" key="16">
    <source>
        <dbReference type="PIRSR" id="PIRSR028762-2"/>
    </source>
</evidence>
<gene>
    <name evidence="19" type="ORF">K470DRAFT_282014</name>
</gene>
<dbReference type="InterPro" id="IPR016899">
    <property type="entry name" value="mRNA_G-N7_MeTrfase_euk"/>
</dbReference>
<dbReference type="InterPro" id="IPR039753">
    <property type="entry name" value="RG7MT1"/>
</dbReference>
<evidence type="ECO:0000256" key="1">
    <source>
        <dbReference type="ARBA" id="ARBA00003378"/>
    </source>
</evidence>
<keyword evidence="7 15" id="KW-0949">S-adenosyl-L-methionine</keyword>
<dbReference type="GO" id="GO:0003723">
    <property type="term" value="F:RNA binding"/>
    <property type="evidence" value="ECO:0007669"/>
    <property type="project" value="UniProtKB-KW"/>
</dbReference>
<keyword evidence="9 15" id="KW-0506">mRNA capping</keyword>
<dbReference type="Gene3D" id="3.40.50.150">
    <property type="entry name" value="Vaccinia Virus protein VP39"/>
    <property type="match status" value="1"/>
</dbReference>
<evidence type="ECO:0000256" key="11">
    <source>
        <dbReference type="ARBA" id="ARBA00032772"/>
    </source>
</evidence>
<evidence type="ECO:0000256" key="10">
    <source>
        <dbReference type="ARBA" id="ARBA00023242"/>
    </source>
</evidence>
<dbReference type="Pfam" id="PF03291">
    <property type="entry name" value="mRNA_G-N7_MeTrfase"/>
    <property type="match status" value="2"/>
</dbReference>
<feature type="region of interest" description="Disordered" evidence="17">
    <location>
        <begin position="359"/>
        <end position="401"/>
    </location>
</feature>
<comment type="subcellular location">
    <subcellularLocation>
        <location evidence="2 15">Nucleus</location>
    </subcellularLocation>
</comment>
<evidence type="ECO:0000256" key="17">
    <source>
        <dbReference type="SAM" id="MobiDB-lite"/>
    </source>
</evidence>
<dbReference type="AlphaFoldDB" id="A0A6A7BZ70"/>
<evidence type="ECO:0000256" key="3">
    <source>
        <dbReference type="ARBA" id="ARBA00011926"/>
    </source>
</evidence>
<feature type="binding site" evidence="16">
    <location>
        <begin position="106"/>
        <end position="107"/>
    </location>
    <ligand>
        <name>mRNA</name>
        <dbReference type="ChEBI" id="CHEBI:33699"/>
    </ligand>
</feature>
<dbReference type="InterPro" id="IPR004971">
    <property type="entry name" value="mRNA_G-N7_MeTrfase_dom"/>
</dbReference>
<name>A0A6A7BZ70_9PEZI</name>
<evidence type="ECO:0000256" key="6">
    <source>
        <dbReference type="ARBA" id="ARBA00022679"/>
    </source>
</evidence>
<dbReference type="InterPro" id="IPR029063">
    <property type="entry name" value="SAM-dependent_MTases_sf"/>
</dbReference>
<feature type="compositionally biased region" description="Low complexity" evidence="17">
    <location>
        <begin position="22"/>
        <end position="34"/>
    </location>
</feature>
<comment type="function">
    <text evidence="1">Responsible for methylating the 5'-cap structure of mRNAs.</text>
</comment>
<dbReference type="PANTHER" id="PTHR12189:SF2">
    <property type="entry name" value="MRNA CAP GUANINE-N7 METHYLTRANSFERASE"/>
    <property type="match status" value="1"/>
</dbReference>
<feature type="region of interest" description="Disordered" evidence="17">
    <location>
        <begin position="294"/>
        <end position="347"/>
    </location>
</feature>
<dbReference type="OrthoDB" id="10248867at2759"/>
<comment type="catalytic activity">
    <reaction evidence="13">
        <text>a 5'-end (5'-triphosphoguanosine)-ribonucleoside in mRNA + S-adenosyl-L-methionine = a 5'-end (N(7)-methyl 5'-triphosphoguanosine)-ribonucleoside in mRNA + S-adenosyl-L-homocysteine</text>
        <dbReference type="Rhea" id="RHEA:67008"/>
        <dbReference type="Rhea" id="RHEA-COMP:17166"/>
        <dbReference type="Rhea" id="RHEA-COMP:17167"/>
        <dbReference type="ChEBI" id="CHEBI:57856"/>
        <dbReference type="ChEBI" id="CHEBI:59789"/>
        <dbReference type="ChEBI" id="CHEBI:156461"/>
        <dbReference type="ChEBI" id="CHEBI:167617"/>
        <dbReference type="EC" id="2.1.1.56"/>
    </reaction>
</comment>
<keyword evidence="8 15" id="KW-0694">RNA-binding</keyword>
<evidence type="ECO:0000256" key="8">
    <source>
        <dbReference type="ARBA" id="ARBA00022884"/>
    </source>
</evidence>
<feature type="compositionally biased region" description="Basic residues" evidence="17">
    <location>
        <begin position="1"/>
        <end position="10"/>
    </location>
</feature>
<feature type="region of interest" description="Disordered" evidence="17">
    <location>
        <begin position="1"/>
        <end position="77"/>
    </location>
</feature>
<dbReference type="PIRSF" id="PIRSF028762">
    <property type="entry name" value="ABD1"/>
    <property type="match status" value="1"/>
</dbReference>
<evidence type="ECO:0000256" key="12">
    <source>
        <dbReference type="ARBA" id="ARBA00033387"/>
    </source>
</evidence>
<feature type="site" description="mRNA cap binding" evidence="16">
    <location>
        <position position="424"/>
    </location>
</feature>
<keyword evidence="20" id="KW-1185">Reference proteome</keyword>
<protein>
    <recommendedName>
        <fullName evidence="14 15">mRNA cap guanine-N(7) methyltransferase</fullName>
        <ecNumber evidence="3 15">2.1.1.56</ecNumber>
    </recommendedName>
    <alternativeName>
        <fullName evidence="11 15">mRNA (guanine-N(7))-methyltransferase</fullName>
    </alternativeName>
    <alternativeName>
        <fullName evidence="12 15">mRNA cap methyltransferase</fullName>
    </alternativeName>
</protein>
<accession>A0A6A7BZ70</accession>
<evidence type="ECO:0000259" key="18">
    <source>
        <dbReference type="PROSITE" id="PS51562"/>
    </source>
</evidence>
<evidence type="ECO:0000256" key="2">
    <source>
        <dbReference type="ARBA" id="ARBA00004123"/>
    </source>
</evidence>
<keyword evidence="10 15" id="KW-0539">Nucleus</keyword>
<evidence type="ECO:0000256" key="14">
    <source>
        <dbReference type="ARBA" id="ARBA00049739"/>
    </source>
</evidence>
<keyword evidence="6 15" id="KW-0808">Transferase</keyword>
<evidence type="ECO:0000256" key="9">
    <source>
        <dbReference type="ARBA" id="ARBA00023042"/>
    </source>
</evidence>
<dbReference type="EC" id="2.1.1.56" evidence="3 15"/>
<dbReference type="PANTHER" id="PTHR12189">
    <property type="entry name" value="MRNA GUANINE-7- METHYLTRANSFERASE"/>
    <property type="match status" value="1"/>
</dbReference>
<evidence type="ECO:0000313" key="19">
    <source>
        <dbReference type="EMBL" id="KAF2860530.1"/>
    </source>
</evidence>
<dbReference type="PROSITE" id="PS51562">
    <property type="entry name" value="RNA_CAP0_MT"/>
    <property type="match status" value="1"/>
</dbReference>
<feature type="site" description="mRNA cap binding" evidence="16">
    <location>
        <position position="254"/>
    </location>
</feature>
<feature type="domain" description="MRNA cap 0 methyltransferase" evidence="18">
    <location>
        <begin position="97"/>
        <end position="538"/>
    </location>
</feature>
<proteinExistence type="inferred from homology"/>
<dbReference type="Proteomes" id="UP000799421">
    <property type="component" value="Unassembled WGS sequence"/>
</dbReference>
<dbReference type="GO" id="GO:0005634">
    <property type="term" value="C:nucleus"/>
    <property type="evidence" value="ECO:0007669"/>
    <property type="project" value="UniProtKB-SubCell"/>
</dbReference>
<keyword evidence="4 15" id="KW-0489">Methyltransferase</keyword>
<feature type="site" description="mRNA cap binding" evidence="16">
    <location>
        <position position="181"/>
    </location>
</feature>
<feature type="compositionally biased region" description="Acidic residues" evidence="17">
    <location>
        <begin position="334"/>
        <end position="346"/>
    </location>
</feature>
<feature type="site" description="mRNA cap binding" evidence="16">
    <location>
        <position position="151"/>
    </location>
</feature>
<dbReference type="EMBL" id="MU005980">
    <property type="protein sequence ID" value="KAF2860530.1"/>
    <property type="molecule type" value="Genomic_DNA"/>
</dbReference>
<evidence type="ECO:0000256" key="13">
    <source>
        <dbReference type="ARBA" id="ARBA00044712"/>
    </source>
</evidence>
<evidence type="ECO:0000256" key="4">
    <source>
        <dbReference type="ARBA" id="ARBA00022603"/>
    </source>
</evidence>
<feature type="compositionally biased region" description="Basic and acidic residues" evidence="17">
    <location>
        <begin position="36"/>
        <end position="45"/>
    </location>
</feature>
<evidence type="ECO:0000256" key="15">
    <source>
        <dbReference type="PIRNR" id="PIRNR028762"/>
    </source>
</evidence>